<reference evidence="1" key="2">
    <citation type="submission" date="2020-07" db="EMBL/GenBank/DDBJ databases">
        <authorList>
            <person name="Vera ALvarez R."/>
            <person name="Arias-Moreno D.M."/>
            <person name="Jimenez-Jacinto V."/>
            <person name="Jimenez-Bremont J.F."/>
            <person name="Swaminathan K."/>
            <person name="Moose S.P."/>
            <person name="Guerrero-Gonzalez M.L."/>
            <person name="Marino-Ramirez L."/>
            <person name="Landsman D."/>
            <person name="Rodriguez-Kessler M."/>
            <person name="Delgado-Sanchez P."/>
        </authorList>
    </citation>
    <scope>NUCLEOTIDE SEQUENCE</scope>
    <source>
        <tissue evidence="1">Cladode</tissue>
    </source>
</reference>
<dbReference type="EMBL" id="GISG01070512">
    <property type="protein sequence ID" value="MBA4629689.1"/>
    <property type="molecule type" value="Transcribed_RNA"/>
</dbReference>
<name>A0A7C9D673_OPUST</name>
<organism evidence="1">
    <name type="scientific">Opuntia streptacantha</name>
    <name type="common">Prickly pear cactus</name>
    <name type="synonym">Opuntia cardona</name>
    <dbReference type="NCBI Taxonomy" id="393608"/>
    <lineage>
        <taxon>Eukaryota</taxon>
        <taxon>Viridiplantae</taxon>
        <taxon>Streptophyta</taxon>
        <taxon>Embryophyta</taxon>
        <taxon>Tracheophyta</taxon>
        <taxon>Spermatophyta</taxon>
        <taxon>Magnoliopsida</taxon>
        <taxon>eudicotyledons</taxon>
        <taxon>Gunneridae</taxon>
        <taxon>Pentapetalae</taxon>
        <taxon>Caryophyllales</taxon>
        <taxon>Cactineae</taxon>
        <taxon>Cactaceae</taxon>
        <taxon>Opuntioideae</taxon>
        <taxon>Opuntia</taxon>
    </lineage>
</organism>
<proteinExistence type="predicted"/>
<dbReference type="AlphaFoldDB" id="A0A7C9D673"/>
<reference evidence="1" key="1">
    <citation type="journal article" date="2013" name="J. Plant Res.">
        <title>Effect of fungi and light on seed germination of three Opuntia species from semiarid lands of central Mexico.</title>
        <authorList>
            <person name="Delgado-Sanchez P."/>
            <person name="Jimenez-Bremont J.F."/>
            <person name="Guerrero-Gonzalez Mde L."/>
            <person name="Flores J."/>
        </authorList>
    </citation>
    <scope>NUCLEOTIDE SEQUENCE</scope>
    <source>
        <tissue evidence="1">Cladode</tissue>
    </source>
</reference>
<sequence length="139" mass="15913">MSPMAAAPFVSALSRRHSHLDATQMMSTPFWRRHHHPKTPPLPPHKAWLSGLFLYPTPKRIPTTHRSAVGRSTGVDHLPNAPLRRRRVTCTRRYDGLLASSWGGLNRSATTGVFRRRKRHQVVFVGWRVTPTRRPPGRF</sequence>
<protein>
    <submittedName>
        <fullName evidence="1">Uncharacterized protein</fullName>
    </submittedName>
</protein>
<accession>A0A7C9D673</accession>
<evidence type="ECO:0000313" key="1">
    <source>
        <dbReference type="EMBL" id="MBA4629689.1"/>
    </source>
</evidence>